<proteinExistence type="predicted"/>
<dbReference type="Proteomes" id="UP000006008">
    <property type="component" value="Unassembled WGS sequence"/>
</dbReference>
<name>G5H625_9BACT</name>
<sequence length="79" mass="8558">MSCGLLLRTFGFAVLLVFRQGKCRTPPAYGRVIFARSFSFIINLCAARRAAGLLTLLVDENDIVASVSFDDLPYALGSA</sequence>
<comment type="caution">
    <text evidence="1">The sequence shown here is derived from an EMBL/GenBank/DDBJ whole genome shotgun (WGS) entry which is preliminary data.</text>
</comment>
<keyword evidence="2" id="KW-1185">Reference proteome</keyword>
<dbReference type="STRING" id="742725.HMPREF9450_00385"/>
<organism evidence="1 2">
    <name type="scientific">Alistipes indistinctus YIT 12060</name>
    <dbReference type="NCBI Taxonomy" id="742725"/>
    <lineage>
        <taxon>Bacteria</taxon>
        <taxon>Pseudomonadati</taxon>
        <taxon>Bacteroidota</taxon>
        <taxon>Bacteroidia</taxon>
        <taxon>Bacteroidales</taxon>
        <taxon>Rikenellaceae</taxon>
        <taxon>Alistipes</taxon>
    </lineage>
</organism>
<evidence type="ECO:0000313" key="2">
    <source>
        <dbReference type="Proteomes" id="UP000006008"/>
    </source>
</evidence>
<evidence type="ECO:0000313" key="1">
    <source>
        <dbReference type="EMBL" id="EHB93119.1"/>
    </source>
</evidence>
<reference evidence="1 2" key="1">
    <citation type="submission" date="2011-08" db="EMBL/GenBank/DDBJ databases">
        <title>The Genome Sequence of Alistipes indistinctus YIT 12060.</title>
        <authorList>
            <consortium name="The Broad Institute Genome Sequencing Platform"/>
            <person name="Earl A."/>
            <person name="Ward D."/>
            <person name="Feldgarden M."/>
            <person name="Gevers D."/>
            <person name="Morotomi M."/>
            <person name="Young S.K."/>
            <person name="Zeng Q."/>
            <person name="Gargeya S."/>
            <person name="Fitzgerald M."/>
            <person name="Haas B."/>
            <person name="Abouelleil A."/>
            <person name="Alvarado L."/>
            <person name="Arachchi H.M."/>
            <person name="Berlin A."/>
            <person name="Brown A."/>
            <person name="Chapman S.B."/>
            <person name="Chen Z."/>
            <person name="Dunbar C."/>
            <person name="Freedman E."/>
            <person name="Gearin G."/>
            <person name="Gellesch M."/>
            <person name="Goldberg J."/>
            <person name="Griggs A."/>
            <person name="Gujja S."/>
            <person name="Heiman D."/>
            <person name="Howarth C."/>
            <person name="Larson L."/>
            <person name="Lui A."/>
            <person name="MacDonald P.J.P."/>
            <person name="Montmayeur A."/>
            <person name="Murphy C."/>
            <person name="Neiman D."/>
            <person name="Pearson M."/>
            <person name="Priest M."/>
            <person name="Roberts A."/>
            <person name="Saif S."/>
            <person name="Shea T."/>
            <person name="Shenoy N."/>
            <person name="Sisk P."/>
            <person name="Stolte C."/>
            <person name="Sykes S."/>
            <person name="Wortman J."/>
            <person name="Nusbaum C."/>
            <person name="Birren B."/>
        </authorList>
    </citation>
    <scope>NUCLEOTIDE SEQUENCE [LARGE SCALE GENOMIC DNA]</scope>
    <source>
        <strain evidence="1 2">YIT 12060</strain>
    </source>
</reference>
<dbReference type="HOGENOM" id="CLU_2598263_0_0_10"/>
<dbReference type="EMBL" id="ADLD01000004">
    <property type="protein sequence ID" value="EHB93119.1"/>
    <property type="molecule type" value="Genomic_DNA"/>
</dbReference>
<dbReference type="AlphaFoldDB" id="G5H625"/>
<gene>
    <name evidence="1" type="ORF">HMPREF9450_00385</name>
</gene>
<protein>
    <submittedName>
        <fullName evidence="1">Uncharacterized protein</fullName>
    </submittedName>
</protein>
<accession>G5H625</accession>